<evidence type="ECO:0000313" key="2">
    <source>
        <dbReference type="Proteomes" id="UP001341281"/>
    </source>
</evidence>
<protein>
    <submittedName>
        <fullName evidence="1">Uncharacterized protein</fullName>
    </submittedName>
</protein>
<accession>A0AAQ3PQW2</accession>
<keyword evidence="2" id="KW-1185">Reference proteome</keyword>
<sequence>MVRAVDIIVEEWIENRHRTGLLWLFVVSIRRKLSMTKEQRVIGLGRTNNLKLETSLVCIKNALWWLNPCLQTPARAFLRDLQAGRGEASQKKKRMGREA</sequence>
<dbReference type="EMBL" id="CP144746">
    <property type="protein sequence ID" value="WVZ55085.1"/>
    <property type="molecule type" value="Genomic_DNA"/>
</dbReference>
<reference evidence="1 2" key="1">
    <citation type="submission" date="2024-02" db="EMBL/GenBank/DDBJ databases">
        <title>High-quality chromosome-scale genome assembly of Pensacola bahiagrass (Paspalum notatum Flugge var. saurae).</title>
        <authorList>
            <person name="Vega J.M."/>
            <person name="Podio M."/>
            <person name="Orjuela J."/>
            <person name="Siena L.A."/>
            <person name="Pessino S.C."/>
            <person name="Combes M.C."/>
            <person name="Mariac C."/>
            <person name="Albertini E."/>
            <person name="Pupilli F."/>
            <person name="Ortiz J.P.A."/>
            <person name="Leblanc O."/>
        </authorList>
    </citation>
    <scope>NUCLEOTIDE SEQUENCE [LARGE SCALE GENOMIC DNA]</scope>
    <source>
        <strain evidence="1">R1</strain>
        <tissue evidence="1">Leaf</tissue>
    </source>
</reference>
<organism evidence="1 2">
    <name type="scientific">Paspalum notatum var. saurae</name>
    <dbReference type="NCBI Taxonomy" id="547442"/>
    <lineage>
        <taxon>Eukaryota</taxon>
        <taxon>Viridiplantae</taxon>
        <taxon>Streptophyta</taxon>
        <taxon>Embryophyta</taxon>
        <taxon>Tracheophyta</taxon>
        <taxon>Spermatophyta</taxon>
        <taxon>Magnoliopsida</taxon>
        <taxon>Liliopsida</taxon>
        <taxon>Poales</taxon>
        <taxon>Poaceae</taxon>
        <taxon>PACMAD clade</taxon>
        <taxon>Panicoideae</taxon>
        <taxon>Andropogonodae</taxon>
        <taxon>Paspaleae</taxon>
        <taxon>Paspalinae</taxon>
        <taxon>Paspalum</taxon>
    </lineage>
</organism>
<evidence type="ECO:0000313" key="1">
    <source>
        <dbReference type="EMBL" id="WVZ55085.1"/>
    </source>
</evidence>
<gene>
    <name evidence="1" type="ORF">U9M48_005798</name>
</gene>
<proteinExistence type="predicted"/>
<dbReference type="Proteomes" id="UP001341281">
    <property type="component" value="Chromosome 02"/>
</dbReference>
<name>A0AAQ3PQW2_PASNO</name>
<dbReference type="AlphaFoldDB" id="A0AAQ3PQW2"/>